<dbReference type="AlphaFoldDB" id="A0A2I1H6X8"/>
<gene>
    <name evidence="1" type="ORF">RhiirA4_473566</name>
</gene>
<sequence length="148" mass="17403">MSKLNHDILYEIFQNLQDLININSNDPGNLNKKINYKKFLRSQFSCLFCKYFHDLHNVFPVDSKKLLKEEIYKLFISECSSIKCLNSDMACYPILKYPGANISLSSLYEIFCNNIIDQDFYYGLAQICRSIEKLHVMEIVNAKRLLRL</sequence>
<dbReference type="Proteomes" id="UP000234323">
    <property type="component" value="Unassembled WGS sequence"/>
</dbReference>
<dbReference type="EMBL" id="LLXI01001648">
    <property type="protein sequence ID" value="PKY54639.1"/>
    <property type="molecule type" value="Genomic_DNA"/>
</dbReference>
<evidence type="ECO:0000313" key="1">
    <source>
        <dbReference type="EMBL" id="PKY54639.1"/>
    </source>
</evidence>
<accession>A0A2I1H6X8</accession>
<reference evidence="1 2" key="1">
    <citation type="submission" date="2015-10" db="EMBL/GenBank/DDBJ databases">
        <title>Genome analyses suggest a sexual origin of heterokaryosis in a supposedly ancient asexual fungus.</title>
        <authorList>
            <person name="Ropars J."/>
            <person name="Sedzielewska K."/>
            <person name="Noel J."/>
            <person name="Charron P."/>
            <person name="Farinelli L."/>
            <person name="Marton T."/>
            <person name="Kruger M."/>
            <person name="Pelin A."/>
            <person name="Brachmann A."/>
            <person name="Corradi N."/>
        </authorList>
    </citation>
    <scope>NUCLEOTIDE SEQUENCE [LARGE SCALE GENOMIC DNA]</scope>
    <source>
        <strain evidence="1 2">A4</strain>
    </source>
</reference>
<organism evidence="1 2">
    <name type="scientific">Rhizophagus irregularis</name>
    <dbReference type="NCBI Taxonomy" id="588596"/>
    <lineage>
        <taxon>Eukaryota</taxon>
        <taxon>Fungi</taxon>
        <taxon>Fungi incertae sedis</taxon>
        <taxon>Mucoromycota</taxon>
        <taxon>Glomeromycotina</taxon>
        <taxon>Glomeromycetes</taxon>
        <taxon>Glomerales</taxon>
        <taxon>Glomeraceae</taxon>
        <taxon>Rhizophagus</taxon>
    </lineage>
</organism>
<evidence type="ECO:0000313" key="2">
    <source>
        <dbReference type="Proteomes" id="UP000234323"/>
    </source>
</evidence>
<name>A0A2I1H6X8_9GLOM</name>
<keyword evidence="2" id="KW-1185">Reference proteome</keyword>
<proteinExistence type="predicted"/>
<comment type="caution">
    <text evidence="1">The sequence shown here is derived from an EMBL/GenBank/DDBJ whole genome shotgun (WGS) entry which is preliminary data.</text>
</comment>
<protein>
    <submittedName>
        <fullName evidence="1">Uncharacterized protein</fullName>
    </submittedName>
</protein>